<evidence type="ECO:0000259" key="1">
    <source>
        <dbReference type="Pfam" id="PF03886"/>
    </source>
</evidence>
<dbReference type="EMBL" id="MPUJ01000028">
    <property type="protein sequence ID" value="ONK01269.1"/>
    <property type="molecule type" value="Genomic_DNA"/>
</dbReference>
<dbReference type="Pfam" id="PF03886">
    <property type="entry name" value="ABC_trans_aux"/>
    <property type="match status" value="1"/>
</dbReference>
<proteinExistence type="predicted"/>
<accession>A0A1V2QY66</accession>
<feature type="domain" description="ABC-type transport auxiliary lipoprotein component" evidence="1">
    <location>
        <begin position="32"/>
        <end position="184"/>
    </location>
</feature>
<dbReference type="InterPro" id="IPR005586">
    <property type="entry name" value="ABC_trans_aux"/>
</dbReference>
<evidence type="ECO:0000313" key="2">
    <source>
        <dbReference type="EMBL" id="ONK01269.1"/>
    </source>
</evidence>
<sequence length="203" mass="22582">MKLLSYVSVLVLLFAISGCSSPQIRYHTLVLPAPSASQAKKVSFAIELLPVGVPVQLDMKQVVVRQGESTIQVLNNDRWLSTLGDEMHSALSTEIAQRLGTQDVSGLSKADEKQVVRILIQIRRFDLWPGDQVRLEADWSLSTRKGDKRQFILCQSQLTQNAPGNYLQVVPVAQQLVNRLAINISETAKKWIEAGSSYCEVSY</sequence>
<evidence type="ECO:0000313" key="3">
    <source>
        <dbReference type="Proteomes" id="UP000189286"/>
    </source>
</evidence>
<gene>
    <name evidence="2" type="ORF">BSK71_20975</name>
</gene>
<name>A0A1V2QY66_9GAMM</name>
<dbReference type="PROSITE" id="PS51257">
    <property type="entry name" value="PROKAR_LIPOPROTEIN"/>
    <property type="match status" value="1"/>
</dbReference>
<dbReference type="OrthoDB" id="5949767at2"/>
<dbReference type="RefSeq" id="WP_039357242.1">
    <property type="nucleotide sequence ID" value="NZ_JRMH01000001.1"/>
</dbReference>
<dbReference type="Gene3D" id="3.40.50.10610">
    <property type="entry name" value="ABC-type transport auxiliary lipoprotein component"/>
    <property type="match status" value="1"/>
</dbReference>
<organism evidence="2 3">
    <name type="scientific">Pectobacterium actinidiae</name>
    <dbReference type="NCBI Taxonomy" id="1507808"/>
    <lineage>
        <taxon>Bacteria</taxon>
        <taxon>Pseudomonadati</taxon>
        <taxon>Pseudomonadota</taxon>
        <taxon>Gammaproteobacteria</taxon>
        <taxon>Enterobacterales</taxon>
        <taxon>Pectobacteriaceae</taxon>
        <taxon>Pectobacterium</taxon>
    </lineage>
</organism>
<dbReference type="Proteomes" id="UP000189286">
    <property type="component" value="Unassembled WGS sequence"/>
</dbReference>
<dbReference type="SUPFAM" id="SSF159594">
    <property type="entry name" value="XCC0632-like"/>
    <property type="match status" value="1"/>
</dbReference>
<reference evidence="3" key="1">
    <citation type="submission" date="2016-11" db="EMBL/GenBank/DDBJ databases">
        <authorList>
            <person name="Panda P."/>
            <person name="Visnovsky S."/>
            <person name="Pitman A."/>
        </authorList>
    </citation>
    <scope>NUCLEOTIDE SEQUENCE [LARGE SCALE GENOMIC DNA]</scope>
    <source>
        <strain evidence="3">ICMP 9972</strain>
    </source>
</reference>
<dbReference type="AlphaFoldDB" id="A0A1V2QY66"/>
<protein>
    <recommendedName>
        <fullName evidence="1">ABC-type transport auxiliary lipoprotein component domain-containing protein</fullName>
    </recommendedName>
</protein>
<comment type="caution">
    <text evidence="2">The sequence shown here is derived from an EMBL/GenBank/DDBJ whole genome shotgun (WGS) entry which is preliminary data.</text>
</comment>